<dbReference type="PANTHER" id="PTHR30231:SF37">
    <property type="entry name" value="EXODEOXYRIBONUCLEASE 10"/>
    <property type="match status" value="1"/>
</dbReference>
<dbReference type="SMART" id="SM00465">
    <property type="entry name" value="GIYc"/>
    <property type="match status" value="1"/>
</dbReference>
<dbReference type="InterPro" id="IPR035901">
    <property type="entry name" value="GIY-YIG_endonuc_sf"/>
</dbReference>
<dbReference type="Pfam" id="PF00929">
    <property type="entry name" value="RNase_T"/>
    <property type="match status" value="1"/>
</dbReference>
<evidence type="ECO:0000256" key="2">
    <source>
        <dbReference type="ARBA" id="ARBA00026073"/>
    </source>
</evidence>
<dbReference type="GO" id="GO:0003887">
    <property type="term" value="F:DNA-directed DNA polymerase activity"/>
    <property type="evidence" value="ECO:0007669"/>
    <property type="project" value="InterPro"/>
</dbReference>
<evidence type="ECO:0000256" key="1">
    <source>
        <dbReference type="ARBA" id="ARBA00025483"/>
    </source>
</evidence>
<keyword evidence="5" id="KW-1185">Reference proteome</keyword>
<dbReference type="InterPro" id="IPR006054">
    <property type="entry name" value="DnaQ"/>
</dbReference>
<dbReference type="EMBL" id="VORY01000004">
    <property type="protein sequence ID" value="TXD94559.1"/>
    <property type="molecule type" value="Genomic_DNA"/>
</dbReference>
<comment type="function">
    <text evidence="1">DNA polymerase III is a complex, multichain enzyme responsible for most of the replicative synthesis in bacteria. The epsilon subunit contain the editing function and is a proofreading 3'-5' exonuclease.</text>
</comment>
<dbReference type="FunFam" id="3.30.420.10:FF:000045">
    <property type="entry name" value="3'-5' exonuclease DinG"/>
    <property type="match status" value="1"/>
</dbReference>
<dbReference type="CDD" id="cd06127">
    <property type="entry name" value="DEDDh"/>
    <property type="match status" value="1"/>
</dbReference>
<dbReference type="InterPro" id="IPR000305">
    <property type="entry name" value="GIY-YIG_endonuc"/>
</dbReference>
<keyword evidence="4" id="KW-0269">Exonuclease</keyword>
<dbReference type="GO" id="GO:0003677">
    <property type="term" value="F:DNA binding"/>
    <property type="evidence" value="ECO:0007669"/>
    <property type="project" value="InterPro"/>
</dbReference>
<dbReference type="AlphaFoldDB" id="A0A5C6ZWY4"/>
<dbReference type="NCBIfam" id="TIGR00573">
    <property type="entry name" value="dnaq"/>
    <property type="match status" value="1"/>
</dbReference>
<dbReference type="OrthoDB" id="9803913at2"/>
<dbReference type="Pfam" id="PF01541">
    <property type="entry name" value="GIY-YIG"/>
    <property type="match status" value="1"/>
</dbReference>
<comment type="subunit">
    <text evidence="2">DNA polymerase III contains a core (composed of alpha, epsilon and theta chains) that associates with a tau subunit. This core dimerizes to form the POLIII' complex. PolIII' associates with the gamma complex (composed of gamma, delta, delta', psi and chi chains) and with the beta chain to form the complete DNA polymerase III complex.</text>
</comment>
<dbReference type="SUPFAM" id="SSF82771">
    <property type="entry name" value="GIY-YIG endonuclease"/>
    <property type="match status" value="1"/>
</dbReference>
<proteinExistence type="predicted"/>
<dbReference type="GO" id="GO:0008408">
    <property type="term" value="F:3'-5' exonuclease activity"/>
    <property type="evidence" value="ECO:0007669"/>
    <property type="project" value="TreeGrafter"/>
</dbReference>
<dbReference type="SUPFAM" id="SSF53098">
    <property type="entry name" value="Ribonuclease H-like"/>
    <property type="match status" value="1"/>
</dbReference>
<dbReference type="GO" id="GO:0006289">
    <property type="term" value="P:nucleotide-excision repair"/>
    <property type="evidence" value="ECO:0007669"/>
    <property type="project" value="InterPro"/>
</dbReference>
<sequence length="460" mass="52357">MYAILDIETTGGKYNEEGITEIAIYKFDGSKVVDQFISLVNPEQPIQPFVVGLTGINNDMLRNAPKFYEVAKRIVEITTGCIIVAHNSKFDHRILRLEFRRLGFDFERKTLCTVELSKKLIPGQASYSLGKLVKSLGIPLSDRHRANGDAQATVKLFKMLMAKDLEKEILKASVRNEPSKQIDTKLIQIIDGLPSITGVYYLHNDEGEIIYIGKSKNIRKRINQHFTNDQHKSKEVQKEVASVSFEATGNELIALLKENEEIKQIKPKYNKALKKNIFNYALYHFVDEDGYINLKIARSDARKKSITTFTNLQQAKSVLHNIVDKHQLCQKLTGLHLGNGNCFSYTIKSCKGACIKVETPEEYNLRVLEVIALHSFHNQNMLVIDRGREIDEKSALLVEEGEFKGIGFFNLNHQMNNLDIARSIITPMTNDRDARHIIQSYLRKNSKLKIIQFATQDTGI</sequence>
<dbReference type="Gene3D" id="3.30.420.10">
    <property type="entry name" value="Ribonuclease H-like superfamily/Ribonuclease H"/>
    <property type="match status" value="1"/>
</dbReference>
<dbReference type="InterPro" id="IPR012337">
    <property type="entry name" value="RNaseH-like_sf"/>
</dbReference>
<dbReference type="PROSITE" id="PS50164">
    <property type="entry name" value="GIY_YIG"/>
    <property type="match status" value="1"/>
</dbReference>
<dbReference type="Gene3D" id="3.40.1440.10">
    <property type="entry name" value="GIY-YIG endonuclease"/>
    <property type="match status" value="1"/>
</dbReference>
<dbReference type="RefSeq" id="WP_146930925.1">
    <property type="nucleotide sequence ID" value="NZ_CBCSHZ010000004.1"/>
</dbReference>
<dbReference type="InterPro" id="IPR047296">
    <property type="entry name" value="GIY-YIG_UvrC_Cho"/>
</dbReference>
<gene>
    <name evidence="4" type="ORF">ES724_06000</name>
</gene>
<dbReference type="GO" id="GO:0005829">
    <property type="term" value="C:cytosol"/>
    <property type="evidence" value="ECO:0007669"/>
    <property type="project" value="TreeGrafter"/>
</dbReference>
<dbReference type="InterPro" id="IPR013520">
    <property type="entry name" value="Ribonucl_H"/>
</dbReference>
<reference evidence="4 5" key="1">
    <citation type="submission" date="2019-08" db="EMBL/GenBank/DDBJ databases">
        <title>Genome sequence of Gillisia hiemivivida IC154 (type strain).</title>
        <authorList>
            <person name="Bowman J.P."/>
        </authorList>
    </citation>
    <scope>NUCLEOTIDE SEQUENCE [LARGE SCALE GENOMIC DNA]</scope>
    <source>
        <strain evidence="4 5">IC154</strain>
    </source>
</reference>
<organism evidence="4 5">
    <name type="scientific">Gillisia hiemivivida</name>
    <dbReference type="NCBI Taxonomy" id="291190"/>
    <lineage>
        <taxon>Bacteria</taxon>
        <taxon>Pseudomonadati</taxon>
        <taxon>Bacteroidota</taxon>
        <taxon>Flavobacteriia</taxon>
        <taxon>Flavobacteriales</taxon>
        <taxon>Flavobacteriaceae</taxon>
        <taxon>Gillisia</taxon>
    </lineage>
</organism>
<dbReference type="CDD" id="cd10434">
    <property type="entry name" value="GIY-YIG_UvrC_Cho"/>
    <property type="match status" value="1"/>
</dbReference>
<comment type="caution">
    <text evidence="4">The sequence shown here is derived from an EMBL/GenBank/DDBJ whole genome shotgun (WGS) entry which is preliminary data.</text>
</comment>
<dbReference type="InterPro" id="IPR036397">
    <property type="entry name" value="RNaseH_sf"/>
</dbReference>
<dbReference type="PANTHER" id="PTHR30231">
    <property type="entry name" value="DNA POLYMERASE III SUBUNIT EPSILON"/>
    <property type="match status" value="1"/>
</dbReference>
<evidence type="ECO:0000313" key="5">
    <source>
        <dbReference type="Proteomes" id="UP000321367"/>
    </source>
</evidence>
<dbReference type="GO" id="GO:0045004">
    <property type="term" value="P:DNA replication proofreading"/>
    <property type="evidence" value="ECO:0007669"/>
    <property type="project" value="TreeGrafter"/>
</dbReference>
<dbReference type="SMART" id="SM00479">
    <property type="entry name" value="EXOIII"/>
    <property type="match status" value="1"/>
</dbReference>
<evidence type="ECO:0000313" key="4">
    <source>
        <dbReference type="EMBL" id="TXD94559.1"/>
    </source>
</evidence>
<feature type="domain" description="GIY-YIG" evidence="3">
    <location>
        <begin position="195"/>
        <end position="271"/>
    </location>
</feature>
<keyword evidence="4" id="KW-0378">Hydrolase</keyword>
<evidence type="ECO:0000259" key="3">
    <source>
        <dbReference type="PROSITE" id="PS50164"/>
    </source>
</evidence>
<keyword evidence="4" id="KW-0540">Nuclease</keyword>
<dbReference type="Proteomes" id="UP000321367">
    <property type="component" value="Unassembled WGS sequence"/>
</dbReference>
<name>A0A5C6ZWY4_9FLAO</name>
<protein>
    <submittedName>
        <fullName evidence="4">Exonuclease</fullName>
    </submittedName>
</protein>
<accession>A0A5C6ZWY4</accession>